<keyword evidence="1" id="KW-0472">Membrane</keyword>
<reference evidence="2 3" key="1">
    <citation type="submission" date="2019-04" db="EMBL/GenBank/DDBJ databases">
        <title>Three New Species of Nocardioides, Nocardioides euryhalodurans sp. nov., Nocardioides seonyuensis sp. nov. and Nocardioides eburneoflavus sp. nov. Isolated from Soil.</title>
        <authorList>
            <person name="Roh S.G."/>
            <person name="Lee C."/>
            <person name="Kim M.-K."/>
            <person name="Kim S.B."/>
        </authorList>
    </citation>
    <scope>NUCLEOTIDE SEQUENCE [LARGE SCALE GENOMIC DNA]</scope>
    <source>
        <strain evidence="2 3">MMS17-SY213</strain>
    </source>
</reference>
<dbReference type="AlphaFoldDB" id="A0A4Z1CLX5"/>
<evidence type="ECO:0000313" key="3">
    <source>
        <dbReference type="Proteomes" id="UP000297496"/>
    </source>
</evidence>
<accession>A0A4Z1CLX5</accession>
<feature type="transmembrane region" description="Helical" evidence="1">
    <location>
        <begin position="39"/>
        <end position="57"/>
    </location>
</feature>
<evidence type="ECO:0000313" key="2">
    <source>
        <dbReference type="EMBL" id="TGN62689.1"/>
    </source>
</evidence>
<comment type="caution">
    <text evidence="2">The sequence shown here is derived from an EMBL/GenBank/DDBJ whole genome shotgun (WGS) entry which is preliminary data.</text>
</comment>
<feature type="transmembrane region" description="Helical" evidence="1">
    <location>
        <begin position="64"/>
        <end position="84"/>
    </location>
</feature>
<sequence length="91" mass="9884">MQTDTTPLFWSGFWLHVAVAIGAWFVVDRPYLTSGFFTWVMAITVTVMVIGVVLGIVRRSIRHGVVAGFGAFLALCGELVILVLDAGINSQ</sequence>
<dbReference type="Proteomes" id="UP000297496">
    <property type="component" value="Unassembled WGS sequence"/>
</dbReference>
<protein>
    <submittedName>
        <fullName evidence="2">Uncharacterized protein</fullName>
    </submittedName>
</protein>
<keyword evidence="1" id="KW-1133">Transmembrane helix</keyword>
<name>A0A4Z1CLX5_9ACTN</name>
<gene>
    <name evidence="2" type="ORF">EXE59_01000</name>
</gene>
<evidence type="ECO:0000256" key="1">
    <source>
        <dbReference type="SAM" id="Phobius"/>
    </source>
</evidence>
<dbReference type="RefSeq" id="WP_135837237.1">
    <property type="nucleotide sequence ID" value="NZ_SRRO01000001.1"/>
</dbReference>
<feature type="transmembrane region" description="Helical" evidence="1">
    <location>
        <begin position="7"/>
        <end position="27"/>
    </location>
</feature>
<dbReference type="EMBL" id="SRRO01000001">
    <property type="protein sequence ID" value="TGN62689.1"/>
    <property type="molecule type" value="Genomic_DNA"/>
</dbReference>
<keyword evidence="3" id="KW-1185">Reference proteome</keyword>
<organism evidence="2 3">
    <name type="scientific">Nocardioides eburneiflavus</name>
    <dbReference type="NCBI Taxonomy" id="2518372"/>
    <lineage>
        <taxon>Bacteria</taxon>
        <taxon>Bacillati</taxon>
        <taxon>Actinomycetota</taxon>
        <taxon>Actinomycetes</taxon>
        <taxon>Propionibacteriales</taxon>
        <taxon>Nocardioidaceae</taxon>
        <taxon>Nocardioides</taxon>
    </lineage>
</organism>
<proteinExistence type="predicted"/>
<keyword evidence="1" id="KW-0812">Transmembrane</keyword>